<dbReference type="PANTHER" id="PTHR34954">
    <property type="entry name" value="EXPRESSED PROTEIN"/>
    <property type="match status" value="1"/>
</dbReference>
<dbReference type="AlphaFoldDB" id="A0AAF0XG20"/>
<reference evidence="1" key="1">
    <citation type="journal article" date="2016" name="Nat. Genet.">
        <title>A high-quality carrot genome assembly provides new insights into carotenoid accumulation and asterid genome evolution.</title>
        <authorList>
            <person name="Iorizzo M."/>
            <person name="Ellison S."/>
            <person name="Senalik D."/>
            <person name="Zeng P."/>
            <person name="Satapoomin P."/>
            <person name="Huang J."/>
            <person name="Bowman M."/>
            <person name="Iovene M."/>
            <person name="Sanseverino W."/>
            <person name="Cavagnaro P."/>
            <person name="Yildiz M."/>
            <person name="Macko-Podgorni A."/>
            <person name="Moranska E."/>
            <person name="Grzebelus E."/>
            <person name="Grzebelus D."/>
            <person name="Ashrafi H."/>
            <person name="Zheng Z."/>
            <person name="Cheng S."/>
            <person name="Spooner D."/>
            <person name="Van Deynze A."/>
            <person name="Simon P."/>
        </authorList>
    </citation>
    <scope>NUCLEOTIDE SEQUENCE</scope>
    <source>
        <tissue evidence="1">Leaf</tissue>
    </source>
</reference>
<gene>
    <name evidence="1" type="ORF">DCAR_0726858</name>
</gene>
<dbReference type="Proteomes" id="UP000077755">
    <property type="component" value="Chromosome 7"/>
</dbReference>
<dbReference type="GO" id="GO:0009941">
    <property type="term" value="C:chloroplast envelope"/>
    <property type="evidence" value="ECO:0007669"/>
    <property type="project" value="TreeGrafter"/>
</dbReference>
<sequence length="471" mass="51875">MNKLRWAMDGGFWDVDMSTPVTIDGLARPVPGHPTIPLGLSRGSRLSRPKQVDFFQKFMYMPFVPSFSGAVGGGSGGGLFLQRVFAFPFGENWFATLLGQFNVKKFVTSVKDDLLNQSDEFSLLDTMRNRLEDKSLYTLDMCSEILLSPDDTLQVRVETNAQHKIPRKKAVLHHKFANHNLTLEAASPGLFVDHRGTYWDVPLTMALDLASVASDAGPSYHLCINQNVGDPKIFEGQPNSDVAANILPGLHAKSALSYKTNVDLWRSKAPKIKLVQPYDAFLSNPHISVSGILGAVVSASLGDNLAEAEVKNVPLDFKQFNLHARGTNSSISADAFASVSLSAQHGNFQRLFLDLTRFYARMDFPSASKFISGASHLANNLYSSQTPNMDAIQAICPSATLSFQQQIAGPISFRVDSGVSIDLKNREWPVSVKDPVFAAEYALQVLGSAKATAWYSPKQKEFMIELRFFEK</sequence>
<keyword evidence="2" id="KW-1185">Reference proteome</keyword>
<name>A0AAF0XG20_DAUCS</name>
<protein>
    <recommendedName>
        <fullName evidence="3">Protein TRIGALACTOSYLDIACYLGLYCEROL 4, chloroplastic</fullName>
    </recommendedName>
</protein>
<dbReference type="PANTHER" id="PTHR34954:SF4">
    <property type="entry name" value="PROTEIN TRIGALACTOSYLDIACYLGLYCEROL 4, CHLOROPLASTIC"/>
    <property type="match status" value="1"/>
</dbReference>
<dbReference type="KEGG" id="dcr:108196543"/>
<accession>A0AAF0XG20</accession>
<dbReference type="GO" id="GO:0070300">
    <property type="term" value="F:phosphatidic acid binding"/>
    <property type="evidence" value="ECO:0007669"/>
    <property type="project" value="InterPro"/>
</dbReference>
<evidence type="ECO:0000313" key="1">
    <source>
        <dbReference type="EMBL" id="WOH07428.1"/>
    </source>
</evidence>
<dbReference type="GO" id="GO:1990052">
    <property type="term" value="P:ER to chloroplast lipid transport"/>
    <property type="evidence" value="ECO:0007669"/>
    <property type="project" value="InterPro"/>
</dbReference>
<reference evidence="1" key="2">
    <citation type="submission" date="2022-03" db="EMBL/GenBank/DDBJ databases">
        <title>Draft title - Genomic analysis of global carrot germplasm unveils the trajectory of domestication and the origin of high carotenoid orange carrot.</title>
        <authorList>
            <person name="Iorizzo M."/>
            <person name="Ellison S."/>
            <person name="Senalik D."/>
            <person name="Macko-Podgorni A."/>
            <person name="Grzebelus D."/>
            <person name="Bostan H."/>
            <person name="Rolling W."/>
            <person name="Curaba J."/>
            <person name="Simon P."/>
        </authorList>
    </citation>
    <scope>NUCLEOTIDE SEQUENCE</scope>
    <source>
        <tissue evidence="1">Leaf</tissue>
    </source>
</reference>
<proteinExistence type="predicted"/>
<evidence type="ECO:0008006" key="3">
    <source>
        <dbReference type="Google" id="ProtNLM"/>
    </source>
</evidence>
<dbReference type="EMBL" id="CP093349">
    <property type="protein sequence ID" value="WOH07428.1"/>
    <property type="molecule type" value="Genomic_DNA"/>
</dbReference>
<organism evidence="1 2">
    <name type="scientific">Daucus carota subsp. sativus</name>
    <name type="common">Carrot</name>
    <dbReference type="NCBI Taxonomy" id="79200"/>
    <lineage>
        <taxon>Eukaryota</taxon>
        <taxon>Viridiplantae</taxon>
        <taxon>Streptophyta</taxon>
        <taxon>Embryophyta</taxon>
        <taxon>Tracheophyta</taxon>
        <taxon>Spermatophyta</taxon>
        <taxon>Magnoliopsida</taxon>
        <taxon>eudicotyledons</taxon>
        <taxon>Gunneridae</taxon>
        <taxon>Pentapetalae</taxon>
        <taxon>asterids</taxon>
        <taxon>campanulids</taxon>
        <taxon>Apiales</taxon>
        <taxon>Apiaceae</taxon>
        <taxon>Apioideae</taxon>
        <taxon>Scandiceae</taxon>
        <taxon>Daucinae</taxon>
        <taxon>Daucus</taxon>
        <taxon>Daucus sect. Daucus</taxon>
    </lineage>
</organism>
<dbReference type="InterPro" id="IPR044160">
    <property type="entry name" value="TGD4-like"/>
</dbReference>
<evidence type="ECO:0000313" key="2">
    <source>
        <dbReference type="Proteomes" id="UP000077755"/>
    </source>
</evidence>
<dbReference type="GO" id="GO:0034196">
    <property type="term" value="P:acylglycerol transport"/>
    <property type="evidence" value="ECO:0007669"/>
    <property type="project" value="InterPro"/>
</dbReference>